<dbReference type="Pfam" id="PF16571">
    <property type="entry name" value="FBP_C"/>
    <property type="match status" value="1"/>
</dbReference>
<reference evidence="2 3" key="1">
    <citation type="journal article" date="2016" name="Int. J. Syst. Evol. Microbiol.">
        <title>Agromyces aureus sp. nov., isolated from the rhizosphere of Salix caprea L. grown in a heavy-metal-contaminated soil.</title>
        <authorList>
            <person name="Corretto E."/>
            <person name="Antonielli L."/>
            <person name="Sessitsch A."/>
            <person name="Compant S."/>
            <person name="Gorfer M."/>
            <person name="Kuffner M."/>
            <person name="Brader G."/>
        </authorList>
    </citation>
    <scope>NUCLEOTIDE SEQUENCE [LARGE SCALE GENOMIC DNA]</scope>
    <source>
        <strain evidence="2 3">AR33</strain>
    </source>
</reference>
<evidence type="ECO:0000313" key="2">
    <source>
        <dbReference type="EMBL" id="ANJ25800.1"/>
    </source>
</evidence>
<evidence type="ECO:0000313" key="3">
    <source>
        <dbReference type="Proteomes" id="UP000078437"/>
    </source>
</evidence>
<keyword evidence="2" id="KW-0251">Elongation factor</keyword>
<keyword evidence="2" id="KW-0648">Protein biosynthesis</keyword>
<evidence type="ECO:0000259" key="1">
    <source>
        <dbReference type="Pfam" id="PF16571"/>
    </source>
</evidence>
<sequence>MLPIDGARIRASLINASQRERAAVTLPADFATLQWDAFDVLCWRDPKLPKVGYAVIETESGPVGIMLRQAEGRIRTRPQCSWCEDVTLPNDVVFYTAKRSGAAGRNGDTVGTLACAGFECSRNVRRLPPVAYLGFDVEAARLQRIEALREHVAGFVQAVREGD</sequence>
<dbReference type="Proteomes" id="UP000078437">
    <property type="component" value="Chromosome"/>
</dbReference>
<proteinExistence type="predicted"/>
<dbReference type="OrthoDB" id="4171838at2"/>
<dbReference type="STRING" id="453304.ATC03_02540"/>
<dbReference type="KEGG" id="agy:ATC03_02540"/>
<gene>
    <name evidence="2" type="ORF">ATC03_02540</name>
</gene>
<reference evidence="3" key="2">
    <citation type="submission" date="2016-01" db="EMBL/GenBank/DDBJ databases">
        <title>Complete genome sequence of Agromyces aureus AR33T and comparison with related organisms.</title>
        <authorList>
            <person name="Corretto E."/>
            <person name="Antonielli L."/>
            <person name="Sessitsch A."/>
            <person name="Brader G."/>
        </authorList>
    </citation>
    <scope>NUCLEOTIDE SEQUENCE [LARGE SCALE GENOMIC DNA]</scope>
    <source>
        <strain evidence="3">AR33</strain>
    </source>
</reference>
<organism evidence="2 3">
    <name type="scientific">Agromyces aureus</name>
    <dbReference type="NCBI Taxonomy" id="453304"/>
    <lineage>
        <taxon>Bacteria</taxon>
        <taxon>Bacillati</taxon>
        <taxon>Actinomycetota</taxon>
        <taxon>Actinomycetes</taxon>
        <taxon>Micrococcales</taxon>
        <taxon>Microbacteriaceae</taxon>
        <taxon>Agromyces</taxon>
    </lineage>
</organism>
<keyword evidence="3" id="KW-1185">Reference proteome</keyword>
<dbReference type="GO" id="GO:0003746">
    <property type="term" value="F:translation elongation factor activity"/>
    <property type="evidence" value="ECO:0007669"/>
    <property type="project" value="UniProtKB-KW"/>
</dbReference>
<dbReference type="EMBL" id="CP013979">
    <property type="protein sequence ID" value="ANJ25800.1"/>
    <property type="molecule type" value="Genomic_DNA"/>
</dbReference>
<feature type="domain" description="Elongation factor G-binding protein C-terminal treble-clef zinc-finger" evidence="1">
    <location>
        <begin position="9"/>
        <end position="159"/>
    </location>
</feature>
<dbReference type="RefSeq" id="WP_067872750.1">
    <property type="nucleotide sequence ID" value="NZ_CP013979.1"/>
</dbReference>
<dbReference type="AlphaFoldDB" id="A0A191WC15"/>
<name>A0A191WC15_9MICO</name>
<protein>
    <submittedName>
        <fullName evidence="2">Translation elongation factor</fullName>
    </submittedName>
</protein>
<accession>A0A191WC15</accession>
<dbReference type="InterPro" id="IPR032330">
    <property type="entry name" value="EF-G-binding_C"/>
</dbReference>